<accession>A0AB39BE98</accession>
<dbReference type="Gene3D" id="3.40.50.1010">
    <property type="entry name" value="5'-nuclease"/>
    <property type="match status" value="1"/>
</dbReference>
<reference evidence="1" key="1">
    <citation type="submission" date="2024-05" db="EMBL/GenBank/DDBJ databases">
        <title>Herbiconiux sp. A18JL235.</title>
        <authorList>
            <person name="Zhang G."/>
        </authorList>
    </citation>
    <scope>NUCLEOTIDE SEQUENCE</scope>
    <source>
        <strain evidence="1">A18JL235</strain>
    </source>
</reference>
<sequence length="221" mass="25065">MPTVPSVRVYVDGFNLYRRCLQARQHLKWLDLVSLCQKLMPEHHVDHVHYLTAHLRPGLLVDPQSPVRQQMYLRALRAHPAVSIHLGSFRNDKRLMPVHPQRIDHATGRWVMTAVRKLEEKGSDVNPGTRMTADAVTGSADMVVMLSNDSDLAGTMRMLKHEYGFRTGIIFPTPSSRSSKELIKTQPDFVAHVTEEALAASQFAEVLRDSNGSFHRPPKWT</sequence>
<gene>
    <name evidence="1" type="ORF">ABFY20_14315</name>
</gene>
<dbReference type="EMBL" id="CP162511">
    <property type="protein sequence ID" value="XDI04498.1"/>
    <property type="molecule type" value="Genomic_DNA"/>
</dbReference>
<proteinExistence type="predicted"/>
<dbReference type="RefSeq" id="WP_368496901.1">
    <property type="nucleotide sequence ID" value="NZ_CP162511.1"/>
</dbReference>
<protein>
    <submittedName>
        <fullName evidence="1">NYN domain-containing protein</fullName>
    </submittedName>
</protein>
<dbReference type="AlphaFoldDB" id="A0AB39BE98"/>
<dbReference type="CDD" id="cd18722">
    <property type="entry name" value="PIN_NicB-like"/>
    <property type="match status" value="1"/>
</dbReference>
<name>A0AB39BE98_9MICO</name>
<organism evidence="1">
    <name type="scientific">Herbiconiux sp. A18JL235</name>
    <dbReference type="NCBI Taxonomy" id="3152363"/>
    <lineage>
        <taxon>Bacteria</taxon>
        <taxon>Bacillati</taxon>
        <taxon>Actinomycetota</taxon>
        <taxon>Actinomycetes</taxon>
        <taxon>Micrococcales</taxon>
        <taxon>Microbacteriaceae</taxon>
        <taxon>Herbiconiux</taxon>
    </lineage>
</organism>
<evidence type="ECO:0000313" key="1">
    <source>
        <dbReference type="EMBL" id="XDI04498.1"/>
    </source>
</evidence>